<dbReference type="Proteomes" id="UP000664167">
    <property type="component" value="Unassembled WGS sequence"/>
</dbReference>
<feature type="region of interest" description="Disordered" evidence="1">
    <location>
        <begin position="146"/>
        <end position="175"/>
    </location>
</feature>
<dbReference type="RefSeq" id="WP_206967829.1">
    <property type="nucleotide sequence ID" value="NZ_BAAAJJ010000012.1"/>
</dbReference>
<protein>
    <recommendedName>
        <fullName evidence="4">Fibronectin type-III domain-containing protein</fullName>
    </recommendedName>
</protein>
<sequence length="197" mass="20685">MWAGWGAGVGWCAIWGGSRSSLPPSFSAKVTDTDGDNAQGQYEITADPAYAYAAYVKTVASGSTSTLVVPAASAFPAGVHLRYRARAYDGTDYGPWSGYTTFVMNTGLPAAPAVSCATYGQDTWTTKAAGAVTCTLDTASTDGQGYSWGLNDPATPKRGDDTVDGNGGDRCRDRRPQCRRHLAGPVLVRAISRAGWK</sequence>
<dbReference type="Gene3D" id="2.60.40.10">
    <property type="entry name" value="Immunoglobulins"/>
    <property type="match status" value="1"/>
</dbReference>
<dbReference type="GO" id="GO:0005975">
    <property type="term" value="P:carbohydrate metabolic process"/>
    <property type="evidence" value="ECO:0007669"/>
    <property type="project" value="UniProtKB-ARBA"/>
</dbReference>
<evidence type="ECO:0000313" key="2">
    <source>
        <dbReference type="EMBL" id="MBO0516251.1"/>
    </source>
</evidence>
<comment type="caution">
    <text evidence="2">The sequence shown here is derived from an EMBL/GenBank/DDBJ whole genome shotgun (WGS) entry which is preliminary data.</text>
</comment>
<proteinExistence type="predicted"/>
<dbReference type="InterPro" id="IPR013783">
    <property type="entry name" value="Ig-like_fold"/>
</dbReference>
<dbReference type="EMBL" id="JAFLRJ010000376">
    <property type="protein sequence ID" value="MBO0516251.1"/>
    <property type="molecule type" value="Genomic_DNA"/>
</dbReference>
<keyword evidence="3" id="KW-1185">Reference proteome</keyword>
<evidence type="ECO:0000256" key="1">
    <source>
        <dbReference type="SAM" id="MobiDB-lite"/>
    </source>
</evidence>
<organism evidence="2 3">
    <name type="scientific">Streptomyces beijiangensis</name>
    <dbReference type="NCBI Taxonomy" id="163361"/>
    <lineage>
        <taxon>Bacteria</taxon>
        <taxon>Bacillati</taxon>
        <taxon>Actinomycetota</taxon>
        <taxon>Actinomycetes</taxon>
        <taxon>Kitasatosporales</taxon>
        <taxon>Streptomycetaceae</taxon>
        <taxon>Streptomyces</taxon>
    </lineage>
</organism>
<evidence type="ECO:0008006" key="4">
    <source>
        <dbReference type="Google" id="ProtNLM"/>
    </source>
</evidence>
<feature type="compositionally biased region" description="Basic and acidic residues" evidence="1">
    <location>
        <begin position="155"/>
        <end position="175"/>
    </location>
</feature>
<reference evidence="2" key="1">
    <citation type="submission" date="2021-03" db="EMBL/GenBank/DDBJ databases">
        <title>Streptomyces poriferae sp. nov., a novel marine sponge-derived Actinobacteria species with anti-MRSA activity.</title>
        <authorList>
            <person name="Sandoval-Powers M."/>
            <person name="Kralova S."/>
            <person name="Nguyen G.-S."/>
            <person name="Fawwal D."/>
            <person name="Degnes K."/>
            <person name="Klinkenberg G."/>
            <person name="Sletta H."/>
            <person name="Wentzel A."/>
            <person name="Liles M.R."/>
        </authorList>
    </citation>
    <scope>NUCLEOTIDE SEQUENCE</scope>
    <source>
        <strain evidence="2">DSM 41794</strain>
    </source>
</reference>
<name>A0A939FDL4_9ACTN</name>
<accession>A0A939FDL4</accession>
<evidence type="ECO:0000313" key="3">
    <source>
        <dbReference type="Proteomes" id="UP000664167"/>
    </source>
</evidence>
<dbReference type="AlphaFoldDB" id="A0A939FDL4"/>
<gene>
    <name evidence="2" type="ORF">J0695_31425</name>
</gene>